<evidence type="ECO:0000313" key="1">
    <source>
        <dbReference type="EMBL" id="KAG0008889.1"/>
    </source>
</evidence>
<dbReference type="SUPFAM" id="SSF52540">
    <property type="entry name" value="P-loop containing nucleoside triphosphate hydrolases"/>
    <property type="match status" value="1"/>
</dbReference>
<dbReference type="InterPro" id="IPR052980">
    <property type="entry name" value="Crinkler_effector"/>
</dbReference>
<accession>A0A9P6MPM5</accession>
<reference evidence="1" key="1">
    <citation type="journal article" date="2020" name="Fungal Divers.">
        <title>Resolving the Mortierellaceae phylogeny through synthesis of multi-gene phylogenetics and phylogenomics.</title>
        <authorList>
            <person name="Vandepol N."/>
            <person name="Liber J."/>
            <person name="Desiro A."/>
            <person name="Na H."/>
            <person name="Kennedy M."/>
            <person name="Barry K."/>
            <person name="Grigoriev I.V."/>
            <person name="Miller A.N."/>
            <person name="O'Donnell K."/>
            <person name="Stajich J.E."/>
            <person name="Bonito G."/>
        </authorList>
    </citation>
    <scope>NUCLEOTIDE SEQUENCE</scope>
    <source>
        <strain evidence="1">NRRL 2769</strain>
    </source>
</reference>
<dbReference type="PANTHER" id="PTHR33129">
    <property type="entry name" value="PROTEIN KINASE DOMAIN-CONTAINING PROTEIN-RELATED"/>
    <property type="match status" value="1"/>
</dbReference>
<sequence>MCTLVGTKDLYIREEYRELYDRIKSQFTLPAKSLRQNRLILTGTPGIGKSAFLVYFTIRLLVESDENDPPIIVFHEKESLTCYVYGGTSILLRGNISDFRDLLSEPETWYLVDSSKSPVLDRAKTVFSASPKTLKGRFDGVAKEVSKYYHMSPWTQNELETCRSKVKFFNDVDYNFMERLYLRMGGVPRYVLQTPADILNNDKNAVEAAEKAACSRVDEAIET</sequence>
<feature type="non-terminal residue" evidence="1">
    <location>
        <position position="1"/>
    </location>
</feature>
<comment type="caution">
    <text evidence="1">The sequence shown here is derived from an EMBL/GenBank/DDBJ whole genome shotgun (WGS) entry which is preliminary data.</text>
</comment>
<dbReference type="EMBL" id="JAAAID010001753">
    <property type="protein sequence ID" value="KAG0008889.1"/>
    <property type="molecule type" value="Genomic_DNA"/>
</dbReference>
<dbReference type="AlphaFoldDB" id="A0A9P6MPM5"/>
<dbReference type="Proteomes" id="UP000703661">
    <property type="component" value="Unassembled WGS sequence"/>
</dbReference>
<keyword evidence="2" id="KW-1185">Reference proteome</keyword>
<name>A0A9P6MPM5_9FUNG</name>
<dbReference type="PANTHER" id="PTHR33129:SF1">
    <property type="entry name" value="ATP-BINDING PROTEIN"/>
    <property type="match status" value="1"/>
</dbReference>
<protein>
    <submittedName>
        <fullName evidence="1">Uncharacterized protein</fullName>
    </submittedName>
</protein>
<proteinExistence type="predicted"/>
<evidence type="ECO:0000313" key="2">
    <source>
        <dbReference type="Proteomes" id="UP000703661"/>
    </source>
</evidence>
<organism evidence="1 2">
    <name type="scientific">Entomortierella chlamydospora</name>
    <dbReference type="NCBI Taxonomy" id="101097"/>
    <lineage>
        <taxon>Eukaryota</taxon>
        <taxon>Fungi</taxon>
        <taxon>Fungi incertae sedis</taxon>
        <taxon>Mucoromycota</taxon>
        <taxon>Mortierellomycotina</taxon>
        <taxon>Mortierellomycetes</taxon>
        <taxon>Mortierellales</taxon>
        <taxon>Mortierellaceae</taxon>
        <taxon>Entomortierella</taxon>
    </lineage>
</organism>
<gene>
    <name evidence="1" type="ORF">BGZ80_002948</name>
</gene>
<dbReference type="InterPro" id="IPR027417">
    <property type="entry name" value="P-loop_NTPase"/>
</dbReference>